<dbReference type="AlphaFoldDB" id="A0A517SE94"/>
<evidence type="ECO:0000313" key="1">
    <source>
        <dbReference type="EMBL" id="QDT54431.1"/>
    </source>
</evidence>
<organism evidence="1 2">
    <name type="scientific">Caulifigura coniformis</name>
    <dbReference type="NCBI Taxonomy" id="2527983"/>
    <lineage>
        <taxon>Bacteria</taxon>
        <taxon>Pseudomonadati</taxon>
        <taxon>Planctomycetota</taxon>
        <taxon>Planctomycetia</taxon>
        <taxon>Planctomycetales</taxon>
        <taxon>Planctomycetaceae</taxon>
        <taxon>Caulifigura</taxon>
    </lineage>
</organism>
<accession>A0A517SE94</accession>
<keyword evidence="2" id="KW-1185">Reference proteome</keyword>
<gene>
    <name evidence="1" type="ORF">Pan44_24640</name>
</gene>
<dbReference type="EMBL" id="CP036271">
    <property type="protein sequence ID" value="QDT54431.1"/>
    <property type="molecule type" value="Genomic_DNA"/>
</dbReference>
<dbReference type="InParanoid" id="A0A517SE94"/>
<proteinExistence type="predicted"/>
<dbReference type="Proteomes" id="UP000315700">
    <property type="component" value="Chromosome"/>
</dbReference>
<sequence length="90" mass="10388">MPTVEELLAQARELGPGDRRRLIVLLQDLQMEGAEKNEKRPLPRGWTRDLWEETPEYRVGAAQAISVAAVQERLQKTSWLDRIFNQGECQ</sequence>
<name>A0A517SE94_9PLAN</name>
<protein>
    <submittedName>
        <fullName evidence="1">Uncharacterized protein</fullName>
    </submittedName>
</protein>
<evidence type="ECO:0000313" key="2">
    <source>
        <dbReference type="Proteomes" id="UP000315700"/>
    </source>
</evidence>
<dbReference type="RefSeq" id="WP_145030288.1">
    <property type="nucleotide sequence ID" value="NZ_CP036271.1"/>
</dbReference>
<dbReference type="KEGG" id="ccos:Pan44_24640"/>
<reference evidence="1 2" key="1">
    <citation type="submission" date="2019-02" db="EMBL/GenBank/DDBJ databases">
        <title>Deep-cultivation of Planctomycetes and their phenomic and genomic characterization uncovers novel biology.</title>
        <authorList>
            <person name="Wiegand S."/>
            <person name="Jogler M."/>
            <person name="Boedeker C."/>
            <person name="Pinto D."/>
            <person name="Vollmers J."/>
            <person name="Rivas-Marin E."/>
            <person name="Kohn T."/>
            <person name="Peeters S.H."/>
            <person name="Heuer A."/>
            <person name="Rast P."/>
            <person name="Oberbeckmann S."/>
            <person name="Bunk B."/>
            <person name="Jeske O."/>
            <person name="Meyerdierks A."/>
            <person name="Storesund J.E."/>
            <person name="Kallscheuer N."/>
            <person name="Luecker S."/>
            <person name="Lage O.M."/>
            <person name="Pohl T."/>
            <person name="Merkel B.J."/>
            <person name="Hornburger P."/>
            <person name="Mueller R.-W."/>
            <person name="Bruemmer F."/>
            <person name="Labrenz M."/>
            <person name="Spormann A.M."/>
            <person name="Op den Camp H."/>
            <person name="Overmann J."/>
            <person name="Amann R."/>
            <person name="Jetten M.S.M."/>
            <person name="Mascher T."/>
            <person name="Medema M.H."/>
            <person name="Devos D.P."/>
            <person name="Kaster A.-K."/>
            <person name="Ovreas L."/>
            <person name="Rohde M."/>
            <person name="Galperin M.Y."/>
            <person name="Jogler C."/>
        </authorList>
    </citation>
    <scope>NUCLEOTIDE SEQUENCE [LARGE SCALE GENOMIC DNA]</scope>
    <source>
        <strain evidence="1 2">Pan44</strain>
    </source>
</reference>